<organism evidence="9 10">
    <name type="scientific">Candidatus Phycosocius bacilliformis</name>
    <dbReference type="NCBI Taxonomy" id="1445552"/>
    <lineage>
        <taxon>Bacteria</taxon>
        <taxon>Pseudomonadati</taxon>
        <taxon>Pseudomonadota</taxon>
        <taxon>Alphaproteobacteria</taxon>
        <taxon>Caulobacterales</taxon>
        <taxon>Caulobacterales incertae sedis</taxon>
        <taxon>Candidatus Phycosocius</taxon>
    </lineage>
</organism>
<dbReference type="GO" id="GO:0016818">
    <property type="term" value="F:hydrolase activity, acting on acid anhydrides, in phosphorus-containing anhydrides"/>
    <property type="evidence" value="ECO:0007669"/>
    <property type="project" value="InterPro"/>
</dbReference>
<evidence type="ECO:0000256" key="2">
    <source>
        <dbReference type="ARBA" id="ARBA00001946"/>
    </source>
</evidence>
<accession>A0A2P2EBY4</accession>
<dbReference type="CDD" id="cd18870">
    <property type="entry name" value="NUDIX_AcylCoAdiphos_Nudt19"/>
    <property type="match status" value="1"/>
</dbReference>
<dbReference type="Pfam" id="PF00293">
    <property type="entry name" value="NUDIX"/>
    <property type="match status" value="1"/>
</dbReference>
<evidence type="ECO:0000256" key="6">
    <source>
        <dbReference type="ARBA" id="ARBA00023211"/>
    </source>
</evidence>
<evidence type="ECO:0000256" key="7">
    <source>
        <dbReference type="SAM" id="MobiDB-lite"/>
    </source>
</evidence>
<dbReference type="PANTHER" id="PTHR12318">
    <property type="entry name" value="TESTOSTERONE-REGULATED PROTEIN RP2"/>
    <property type="match status" value="1"/>
</dbReference>
<feature type="region of interest" description="Disordered" evidence="7">
    <location>
        <begin position="1"/>
        <end position="36"/>
    </location>
</feature>
<sequence length="250" mass="28114">MTSAKDLPDLDPDGERDLPYRPGTDDAPRRAPRPKDAATLILVRDVARAPEILMGRRASGHSFMPDKYVFPGGKVDRCDRFIASHDELSPRSEALLRQENPGRHPRAFALAAIRETWEETGLVVGRPGRLKGRMSDAGWASFMASGHGPHLSPLHFFARAITPPQRHKRFDARFFIAHAEEALVDQRPARDGAEMEDLRWFSLADAFKLDLPNVTRFILGEVQAWVQAPEAPQAPAFLRWGRQGPRMDRL</sequence>
<dbReference type="InterPro" id="IPR039121">
    <property type="entry name" value="NUDT19"/>
</dbReference>
<protein>
    <recommendedName>
        <fullName evidence="8">Nudix hydrolase domain-containing protein</fullName>
    </recommendedName>
</protein>
<keyword evidence="5" id="KW-0460">Magnesium</keyword>
<dbReference type="InterPro" id="IPR000086">
    <property type="entry name" value="NUDIX_hydrolase_dom"/>
</dbReference>
<dbReference type="InterPro" id="IPR015797">
    <property type="entry name" value="NUDIX_hydrolase-like_dom_sf"/>
</dbReference>
<dbReference type="SUPFAM" id="SSF55811">
    <property type="entry name" value="Nudix"/>
    <property type="match status" value="1"/>
</dbReference>
<evidence type="ECO:0000259" key="8">
    <source>
        <dbReference type="PROSITE" id="PS51462"/>
    </source>
</evidence>
<comment type="cofactor">
    <cofactor evidence="2">
        <name>Mg(2+)</name>
        <dbReference type="ChEBI" id="CHEBI:18420"/>
    </cofactor>
</comment>
<evidence type="ECO:0000256" key="3">
    <source>
        <dbReference type="ARBA" id="ARBA00022723"/>
    </source>
</evidence>
<evidence type="ECO:0000256" key="5">
    <source>
        <dbReference type="ARBA" id="ARBA00022842"/>
    </source>
</evidence>
<evidence type="ECO:0000313" key="9">
    <source>
        <dbReference type="EMBL" id="GBF58551.1"/>
    </source>
</evidence>
<dbReference type="Gene3D" id="3.90.79.10">
    <property type="entry name" value="Nucleoside Triphosphate Pyrophosphohydrolase"/>
    <property type="match status" value="1"/>
</dbReference>
<reference evidence="9 10" key="1">
    <citation type="journal article" date="2018" name="Genome Announc.">
        <title>Draft Genome Sequence of "Candidatus Phycosocius bacilliformis," an Alphaproteobacterial Ectosymbiont of the Hydrocarbon-Producing Green Alga Botryococcus braunii.</title>
        <authorList>
            <person name="Tanabe Y."/>
            <person name="Yamaguchi H."/>
            <person name="Watanabe M.M."/>
        </authorList>
    </citation>
    <scope>NUCLEOTIDE SEQUENCE [LARGE SCALE GENOMIC DNA]</scope>
    <source>
        <strain evidence="9 10">BOTRYCO-2</strain>
    </source>
</reference>
<evidence type="ECO:0000256" key="4">
    <source>
        <dbReference type="ARBA" id="ARBA00022801"/>
    </source>
</evidence>
<dbReference type="AlphaFoldDB" id="A0A2P2EBY4"/>
<comment type="cofactor">
    <cofactor evidence="1">
        <name>Mn(2+)</name>
        <dbReference type="ChEBI" id="CHEBI:29035"/>
    </cofactor>
</comment>
<dbReference type="EMBL" id="BFBR01000006">
    <property type="protein sequence ID" value="GBF58551.1"/>
    <property type="molecule type" value="Genomic_DNA"/>
</dbReference>
<name>A0A2P2EBY4_9PROT</name>
<keyword evidence="6" id="KW-0464">Manganese</keyword>
<evidence type="ECO:0000313" key="10">
    <source>
        <dbReference type="Proteomes" id="UP000245086"/>
    </source>
</evidence>
<feature type="compositionally biased region" description="Basic and acidic residues" evidence="7">
    <location>
        <begin position="13"/>
        <end position="36"/>
    </location>
</feature>
<keyword evidence="3" id="KW-0479">Metal-binding</keyword>
<keyword evidence="4" id="KW-0378">Hydrolase</keyword>
<dbReference type="Proteomes" id="UP000245086">
    <property type="component" value="Unassembled WGS sequence"/>
</dbReference>
<dbReference type="RefSeq" id="WP_108985398.1">
    <property type="nucleotide sequence ID" value="NZ_BFBR01000006.1"/>
</dbReference>
<comment type="caution">
    <text evidence="9">The sequence shown here is derived from an EMBL/GenBank/DDBJ whole genome shotgun (WGS) entry which is preliminary data.</text>
</comment>
<proteinExistence type="predicted"/>
<keyword evidence="10" id="KW-1185">Reference proteome</keyword>
<dbReference type="GO" id="GO:0046872">
    <property type="term" value="F:metal ion binding"/>
    <property type="evidence" value="ECO:0007669"/>
    <property type="project" value="UniProtKB-KW"/>
</dbReference>
<dbReference type="PROSITE" id="PS51462">
    <property type="entry name" value="NUDIX"/>
    <property type="match status" value="1"/>
</dbReference>
<dbReference type="OrthoDB" id="7183442at2"/>
<gene>
    <name evidence="9" type="ORF">PbB2_02237</name>
</gene>
<feature type="domain" description="Nudix hydrolase" evidence="8">
    <location>
        <begin position="34"/>
        <end position="223"/>
    </location>
</feature>
<evidence type="ECO:0000256" key="1">
    <source>
        <dbReference type="ARBA" id="ARBA00001936"/>
    </source>
</evidence>
<dbReference type="PANTHER" id="PTHR12318:SF0">
    <property type="entry name" value="ACYL-COENZYME A DIPHOSPHATASE NUDT19"/>
    <property type="match status" value="1"/>
</dbReference>